<dbReference type="PANTHER" id="PTHR16082">
    <property type="entry name" value="AP-5 COMPLEX SUBUNIT MU-1"/>
    <property type="match status" value="1"/>
</dbReference>
<accession>A0A1L7B532</accession>
<dbReference type="CDD" id="cd09256">
    <property type="entry name" value="AP_MuD_MHD"/>
    <property type="match status" value="1"/>
</dbReference>
<dbReference type="PANTHER" id="PTHR16082:SF2">
    <property type="entry name" value="AP-5 COMPLEX SUBUNIT MU-1"/>
    <property type="match status" value="1"/>
</dbReference>
<name>A0A1L7B532_MARPO</name>
<dbReference type="EMBL" id="KU758837">
    <property type="protein sequence ID" value="APT68001.1"/>
    <property type="molecule type" value="mRNA"/>
</dbReference>
<dbReference type="AlphaFoldDB" id="A0A1L7B532"/>
<dbReference type="Pfam" id="PF00928">
    <property type="entry name" value="Adap_comp_sub"/>
    <property type="match status" value="1"/>
</dbReference>
<keyword evidence="4" id="KW-0472">Membrane</keyword>
<sequence length="630" mass="67707">MRGCSIRAIWILNRTSKLVFSRRFPTVERQWQQACRKLEEDAVPNTPGMKYLPIPMDSQLIQAFLDRKQREGTVAGCGIRTPHSEEGSDSWLDELITRHVISLQLEGNEGSGMLWPVVLHMSGTYQILVLPLVEPRHLLTYEDLCHRIDCGGAATGEDTEAASSLSTILLDLPCITGSLALAQVLGEVVTGEVAEPEMYINTASTMGGLLDTLAGGMGLSSIGAGISGIGARAKPVTVPVAAAATAVAAAAATATSAIVHHGGKGLGKSDKDALRSFISSAMPFGTPLDLNPMSLLTVRSTGFTSQDVPHPELRQPAWKPYLYRGKPKMLFTVHEVVTAALYDRDNVADVITLGGQILCRADLEGLPDITLPIHCPSSGQPHAVTFHPCAQVPEQGPDRLTVTFSPPLGNFVLARYTALPSVVKPPLKGFYQLSMVSKNEGAFLIRMKLMEGWKPPLSLDNCSLTIPFPRRRILAVDGVPSYGQLVTTEHAIEWKIVVTGRGHSSKHNEVTFSGTVKFAPESTSGRVSQYATADPYEESDGEGDAQNTNFEGAEAGDGGADPADWEEPFCWGAYNYAKASLKILGGTMSGISIDPKSVSIYPQIAKPPCDFSAQVRQDSLVVSTSQNRRT</sequence>
<dbReference type="Gene3D" id="2.60.40.1170">
    <property type="entry name" value="Mu homology domain, subdomain B"/>
    <property type="match status" value="1"/>
</dbReference>
<keyword evidence="2" id="KW-0813">Transport</keyword>
<dbReference type="SUPFAM" id="SSF49447">
    <property type="entry name" value="Second domain of Mu2 adaptin subunit (ap50) of ap2 adaptor"/>
    <property type="match status" value="1"/>
</dbReference>
<evidence type="ECO:0000256" key="6">
    <source>
        <dbReference type="SAM" id="MobiDB-lite"/>
    </source>
</evidence>
<dbReference type="GO" id="GO:0012505">
    <property type="term" value="C:endomembrane system"/>
    <property type="evidence" value="ECO:0007669"/>
    <property type="project" value="UniProtKB-SubCell"/>
</dbReference>
<dbReference type="PROSITE" id="PS51072">
    <property type="entry name" value="MHD"/>
    <property type="match status" value="1"/>
</dbReference>
<evidence type="ECO:0000313" key="8">
    <source>
        <dbReference type="EMBL" id="APT68001.1"/>
    </source>
</evidence>
<dbReference type="GO" id="GO:0015031">
    <property type="term" value="P:protein transport"/>
    <property type="evidence" value="ECO:0007669"/>
    <property type="project" value="UniProtKB-KW"/>
</dbReference>
<dbReference type="InterPro" id="IPR036168">
    <property type="entry name" value="AP2_Mu_C_sf"/>
</dbReference>
<dbReference type="InterPro" id="IPR039591">
    <property type="entry name" value="AP5M1"/>
</dbReference>
<feature type="region of interest" description="Disordered" evidence="6">
    <location>
        <begin position="523"/>
        <end position="562"/>
    </location>
</feature>
<comment type="similarity">
    <text evidence="1">Belongs to the adaptor complexes medium subunit family.</text>
</comment>
<reference evidence="8" key="1">
    <citation type="submission" date="2016-02" db="EMBL/GenBank/DDBJ databases">
        <title>Mechanisms controlling the formation of the plant cell surface in tip growing cells are functionally conserved among land plants.</title>
        <authorList>
            <person name="Honkanen S."/>
            <person name="Jones V.A.S."/>
            <person name="Morieri G."/>
            <person name="Champion C.H.M."/>
            <person name="Hetherington A.J."/>
            <person name="Kelly S."/>
            <person name="Proust H."/>
            <person name="Prescott H."/>
            <person name="Dolan L."/>
        </authorList>
    </citation>
    <scope>NUCLEOTIDE SEQUENCE</scope>
</reference>
<evidence type="ECO:0000256" key="3">
    <source>
        <dbReference type="ARBA" id="ARBA00022927"/>
    </source>
</evidence>
<evidence type="ECO:0000256" key="4">
    <source>
        <dbReference type="ARBA" id="ARBA00023136"/>
    </source>
</evidence>
<evidence type="ECO:0000259" key="7">
    <source>
        <dbReference type="PROSITE" id="PS51072"/>
    </source>
</evidence>
<dbReference type="InterPro" id="IPR028565">
    <property type="entry name" value="MHD"/>
</dbReference>
<evidence type="ECO:0000256" key="5">
    <source>
        <dbReference type="ARBA" id="ARBA00029433"/>
    </source>
</evidence>
<evidence type="ECO:0000256" key="1">
    <source>
        <dbReference type="ARBA" id="ARBA00005324"/>
    </source>
</evidence>
<comment type="subcellular location">
    <subcellularLocation>
        <location evidence="5">Endomembrane system</location>
        <topology evidence="5">Peripheral membrane protein</topology>
        <orientation evidence="5">Cytoplasmic side</orientation>
    </subcellularLocation>
</comment>
<protein>
    <submittedName>
        <fullName evidence="8">AP-5 complex subunit mu</fullName>
    </submittedName>
</protein>
<feature type="domain" description="MHD" evidence="7">
    <location>
        <begin position="326"/>
        <end position="584"/>
    </location>
</feature>
<proteinExistence type="evidence at transcript level"/>
<evidence type="ECO:0000256" key="2">
    <source>
        <dbReference type="ARBA" id="ARBA00022448"/>
    </source>
</evidence>
<keyword evidence="3" id="KW-0653">Protein transport</keyword>
<organism evidence="8">
    <name type="scientific">Marchantia polymorpha</name>
    <name type="common">Common liverwort</name>
    <name type="synonym">Marchantia aquatica</name>
    <dbReference type="NCBI Taxonomy" id="3197"/>
    <lineage>
        <taxon>Eukaryota</taxon>
        <taxon>Viridiplantae</taxon>
        <taxon>Streptophyta</taxon>
        <taxon>Embryophyta</taxon>
        <taxon>Marchantiophyta</taxon>
        <taxon>Marchantiopsida</taxon>
        <taxon>Marchantiidae</taxon>
        <taxon>Marchantiales</taxon>
        <taxon>Marchantiaceae</taxon>
        <taxon>Marchantia</taxon>
    </lineage>
</organism>